<feature type="compositionally biased region" description="Basic and acidic residues" evidence="1">
    <location>
        <begin position="9"/>
        <end position="25"/>
    </location>
</feature>
<evidence type="ECO:0000256" key="1">
    <source>
        <dbReference type="SAM" id="MobiDB-lite"/>
    </source>
</evidence>
<organism evidence="2 3">
    <name type="scientific">Quercus lobata</name>
    <name type="common">Valley oak</name>
    <dbReference type="NCBI Taxonomy" id="97700"/>
    <lineage>
        <taxon>Eukaryota</taxon>
        <taxon>Viridiplantae</taxon>
        <taxon>Streptophyta</taxon>
        <taxon>Embryophyta</taxon>
        <taxon>Tracheophyta</taxon>
        <taxon>Spermatophyta</taxon>
        <taxon>Magnoliopsida</taxon>
        <taxon>eudicotyledons</taxon>
        <taxon>Gunneridae</taxon>
        <taxon>Pentapetalae</taxon>
        <taxon>rosids</taxon>
        <taxon>fabids</taxon>
        <taxon>Fagales</taxon>
        <taxon>Fagaceae</taxon>
        <taxon>Quercus</taxon>
    </lineage>
</organism>
<sequence length="81" mass="9431">MESNPWADQWDHKNNSPDQISETKKSQGGAKATYLTKIQDGLKKLLIKETTDACIGWIKNKYHKATKKKRKKKRKKESRES</sequence>
<accession>A0A7N2LC29</accession>
<dbReference type="AlphaFoldDB" id="A0A7N2LC29"/>
<evidence type="ECO:0000313" key="2">
    <source>
        <dbReference type="EnsemblPlants" id="QL03p067226:mrna:CDS:1"/>
    </source>
</evidence>
<dbReference type="InParanoid" id="A0A7N2LC29"/>
<dbReference type="Proteomes" id="UP000594261">
    <property type="component" value="Chromosome 3"/>
</dbReference>
<feature type="region of interest" description="Disordered" evidence="1">
    <location>
        <begin position="1"/>
        <end position="31"/>
    </location>
</feature>
<name>A0A7N2LC29_QUELO</name>
<dbReference type="Gramene" id="QL03p067226:mrna">
    <property type="protein sequence ID" value="QL03p067226:mrna:CDS:1"/>
    <property type="gene ID" value="QL03p067226"/>
</dbReference>
<dbReference type="EMBL" id="LRBV02000003">
    <property type="status" value="NOT_ANNOTATED_CDS"/>
    <property type="molecule type" value="Genomic_DNA"/>
</dbReference>
<proteinExistence type="predicted"/>
<evidence type="ECO:0000313" key="3">
    <source>
        <dbReference type="Proteomes" id="UP000594261"/>
    </source>
</evidence>
<keyword evidence="3" id="KW-1185">Reference proteome</keyword>
<protein>
    <submittedName>
        <fullName evidence="2">Uncharacterized protein</fullName>
    </submittedName>
</protein>
<reference evidence="2 3" key="1">
    <citation type="journal article" date="2016" name="G3 (Bethesda)">
        <title>First Draft Assembly and Annotation of the Genome of a California Endemic Oak Quercus lobata Nee (Fagaceae).</title>
        <authorList>
            <person name="Sork V.L."/>
            <person name="Fitz-Gibbon S.T."/>
            <person name="Puiu D."/>
            <person name="Crepeau M."/>
            <person name="Gugger P.F."/>
            <person name="Sherman R."/>
            <person name="Stevens K."/>
            <person name="Langley C.H."/>
            <person name="Pellegrini M."/>
            <person name="Salzberg S.L."/>
        </authorList>
    </citation>
    <scope>NUCLEOTIDE SEQUENCE [LARGE SCALE GENOMIC DNA]</scope>
    <source>
        <strain evidence="2 3">cv. SW786</strain>
    </source>
</reference>
<reference evidence="2" key="2">
    <citation type="submission" date="2021-01" db="UniProtKB">
        <authorList>
            <consortium name="EnsemblPlants"/>
        </authorList>
    </citation>
    <scope>IDENTIFICATION</scope>
</reference>
<dbReference type="EnsemblPlants" id="QL03p067226:mrna">
    <property type="protein sequence ID" value="QL03p067226:mrna:CDS:1"/>
    <property type="gene ID" value="QL03p067226"/>
</dbReference>